<evidence type="ECO:0000313" key="1">
    <source>
        <dbReference type="EMBL" id="RKH47920.1"/>
    </source>
</evidence>
<dbReference type="Proteomes" id="UP000273405">
    <property type="component" value="Unassembled WGS sequence"/>
</dbReference>
<evidence type="ECO:0000313" key="2">
    <source>
        <dbReference type="Proteomes" id="UP000273405"/>
    </source>
</evidence>
<organism evidence="1 2">
    <name type="scientific">Corallococcus sicarius</name>
    <dbReference type="NCBI Taxonomy" id="2316726"/>
    <lineage>
        <taxon>Bacteria</taxon>
        <taxon>Pseudomonadati</taxon>
        <taxon>Myxococcota</taxon>
        <taxon>Myxococcia</taxon>
        <taxon>Myxococcales</taxon>
        <taxon>Cystobacterineae</taxon>
        <taxon>Myxococcaceae</taxon>
        <taxon>Corallococcus</taxon>
    </lineage>
</organism>
<reference evidence="2" key="1">
    <citation type="submission" date="2018-09" db="EMBL/GenBank/DDBJ databases">
        <authorList>
            <person name="Livingstone P.G."/>
            <person name="Whitworth D.E."/>
        </authorList>
    </citation>
    <scope>NUCLEOTIDE SEQUENCE [LARGE SCALE GENOMIC DNA]</scope>
    <source>
        <strain evidence="2">CA040B</strain>
    </source>
</reference>
<accession>A0A3A8NXP9</accession>
<protein>
    <submittedName>
        <fullName evidence="1">Uncharacterized protein</fullName>
    </submittedName>
</protein>
<name>A0A3A8NXP9_9BACT</name>
<comment type="caution">
    <text evidence="1">The sequence shown here is derived from an EMBL/GenBank/DDBJ whole genome shotgun (WGS) entry which is preliminary data.</text>
</comment>
<keyword evidence="2" id="KW-1185">Reference proteome</keyword>
<sequence>MGGAVMLLKHLYRLSLEEPPHWCFFIGVGRETDNMLDGLRIERLEAYIHGFRRAQRELTAEDEEAVAFFSWLIGVGEFPGQGWGRKYLADEGGDEARAITKFFGLLHTYILKQRPSWFLALNSGPQPSQIHRGNGEPVRPDIRLPRHIEIAQAAR</sequence>
<dbReference type="AlphaFoldDB" id="A0A3A8NXP9"/>
<dbReference type="EMBL" id="RAWG01000005">
    <property type="protein sequence ID" value="RKH47920.1"/>
    <property type="molecule type" value="Genomic_DNA"/>
</dbReference>
<gene>
    <name evidence="1" type="ORF">D7X12_01595</name>
</gene>
<proteinExistence type="predicted"/>